<feature type="compositionally biased region" description="Low complexity" evidence="1">
    <location>
        <begin position="144"/>
        <end position="158"/>
    </location>
</feature>
<feature type="region of interest" description="Disordered" evidence="1">
    <location>
        <begin position="142"/>
        <end position="175"/>
    </location>
</feature>
<keyword evidence="3" id="KW-1185">Reference proteome</keyword>
<evidence type="ECO:0000313" key="3">
    <source>
        <dbReference type="Proteomes" id="UP001214415"/>
    </source>
</evidence>
<evidence type="ECO:0000313" key="2">
    <source>
        <dbReference type="EMBL" id="WFD24217.1"/>
    </source>
</evidence>
<feature type="region of interest" description="Disordered" evidence="1">
    <location>
        <begin position="65"/>
        <end position="95"/>
    </location>
</feature>
<dbReference type="EMBL" id="CP119904">
    <property type="protein sequence ID" value="WFD24217.1"/>
    <property type="molecule type" value="Genomic_DNA"/>
</dbReference>
<sequence>METHLAAIHASLDQLHALHARISESSSRPSYFTNAVLNPGHVDILELIRDADAFEASLFVVPTKGERTGAPEAPKPALRPVSVPTPLKQPRTEPSDARTYLLAAEKLLQNYHNAPRARKHIRMLLRREGELQRHITRYQATIEQASKAQAQQTSTSSSGPAPHEASSPTCAPRVDAAEWQRIKEEIQRERMEILALESLLHEHEASAAQRKAAAPEASPMRAPTTPAKASAPTPARATPDTRLRSTPGPSGTPRRALASSVSRAETPTTTPRRAALRARCAPSTPRRMTPARPSPAAPPTSTPRRTPTTRPLSQSVSGTPTQGGTPRRALPRTSPAGTAALVPMGTVPPATDALERMAAHVWERFGEPLRYARPGCASASFSDTFQALRQLEQGVPREEGAPASYGSAPNPSGPLGVSVAMMAHVMLLLLRAPAPHTLTLPTIKALSETWWRQQGQAALQAAMRAPTSCSALVQQVGLDPTDVEQAGDALATRAVYGLVAKKVLRIQRAGGAPSVGFA</sequence>
<name>A0AAF0J012_9BASI</name>
<organism evidence="2 3">
    <name type="scientific">Malassezia equina</name>
    <dbReference type="NCBI Taxonomy" id="1381935"/>
    <lineage>
        <taxon>Eukaryota</taxon>
        <taxon>Fungi</taxon>
        <taxon>Dikarya</taxon>
        <taxon>Basidiomycota</taxon>
        <taxon>Ustilaginomycotina</taxon>
        <taxon>Malasseziomycetes</taxon>
        <taxon>Malasseziales</taxon>
        <taxon>Malasseziaceae</taxon>
        <taxon>Malassezia</taxon>
    </lineage>
</organism>
<protein>
    <submittedName>
        <fullName evidence="2">Uncharacterized protein</fullName>
    </submittedName>
</protein>
<accession>A0AAF0J012</accession>
<proteinExistence type="predicted"/>
<feature type="compositionally biased region" description="Pro residues" evidence="1">
    <location>
        <begin position="292"/>
        <end position="301"/>
    </location>
</feature>
<feature type="compositionally biased region" description="Low complexity" evidence="1">
    <location>
        <begin position="263"/>
        <end position="291"/>
    </location>
</feature>
<feature type="compositionally biased region" description="Polar residues" evidence="1">
    <location>
        <begin position="312"/>
        <end position="324"/>
    </location>
</feature>
<evidence type="ECO:0000256" key="1">
    <source>
        <dbReference type="SAM" id="MobiDB-lite"/>
    </source>
</evidence>
<feature type="compositionally biased region" description="Low complexity" evidence="1">
    <location>
        <begin position="302"/>
        <end position="311"/>
    </location>
</feature>
<feature type="region of interest" description="Disordered" evidence="1">
    <location>
        <begin position="206"/>
        <end position="347"/>
    </location>
</feature>
<reference evidence="2" key="1">
    <citation type="submission" date="2023-03" db="EMBL/GenBank/DDBJ databases">
        <title>Mating type loci evolution in Malassezia.</title>
        <authorList>
            <person name="Coelho M.A."/>
        </authorList>
    </citation>
    <scope>NUCLEOTIDE SEQUENCE</scope>
    <source>
        <strain evidence="2">CBS 12830</strain>
    </source>
</reference>
<dbReference type="Proteomes" id="UP001214415">
    <property type="component" value="Chromosome 5"/>
</dbReference>
<dbReference type="AlphaFoldDB" id="A0AAF0J012"/>
<gene>
    <name evidence="2" type="ORF">MEQU1_002914</name>
</gene>
<feature type="compositionally biased region" description="Low complexity" evidence="1">
    <location>
        <begin position="221"/>
        <end position="240"/>
    </location>
</feature>